<reference evidence="3 4" key="1">
    <citation type="submission" date="2018-05" db="EMBL/GenBank/DDBJ databases">
        <title>Genomic Encyclopedia of Type Strains, Phase IV (KMG-IV): sequencing the most valuable type-strain genomes for metagenomic binning, comparative biology and taxonomic classification.</title>
        <authorList>
            <person name="Goeker M."/>
        </authorList>
    </citation>
    <scope>NUCLEOTIDE SEQUENCE [LARGE SCALE GENOMIC DNA]</scope>
    <source>
        <strain evidence="3 4">DSM 25350</strain>
    </source>
</reference>
<feature type="compositionally biased region" description="Low complexity" evidence="1">
    <location>
        <begin position="200"/>
        <end position="211"/>
    </location>
</feature>
<feature type="region of interest" description="Disordered" evidence="1">
    <location>
        <begin position="48"/>
        <end position="100"/>
    </location>
</feature>
<name>A0A316FW29_9GAMM</name>
<comment type="caution">
    <text evidence="3">The sequence shown here is derived from an EMBL/GenBank/DDBJ whole genome shotgun (WGS) entry which is preliminary data.</text>
</comment>
<dbReference type="OrthoDB" id="5294582at2"/>
<feature type="region of interest" description="Disordered" evidence="1">
    <location>
        <begin position="124"/>
        <end position="421"/>
    </location>
</feature>
<evidence type="ECO:0000313" key="3">
    <source>
        <dbReference type="EMBL" id="PWK52994.1"/>
    </source>
</evidence>
<dbReference type="AlphaFoldDB" id="A0A316FW29"/>
<sequence>MSQSIYTRCPECSTVFRVTEQHLKLAKGRVRCGACLHIFKATEHLVRPKDAAQEGSEKNESTADRGEKPHSMDKLHELQQQAYREESTDETEDSHDLLTAPPSAEMDIHYSEKKAQTTQYPIGNFAKENNNKSEQDPAGSDDVSVRDDSSTENSVKEEIHPVEQEAEPNNNQEAKLSDTAEPFEPSMDDIDAFVETPDSTTLNNTIDTNIDGPTTPMDVEEATDASSQGSETSNHDANWSQAPDHGEFEFDDDEQQDSLEHSSLEQDAQQQQATEQPQSGQEDLTPESTQSFNTSPLDVDDAAELESDEFESTESQFDQASSDDTDVNDFQNTDEQLFAEAETETNISEQFIDQENEFDHEDFPEQEESFEPDNGFEQENDLEQKDSLEPTESTLDDTESQTPSSRQQLNTGLSDQDLEPDPLDEFDDIVTRKQHKYKWLAASGLLLILVSWGGYTLWSERQTLAWDDTWGPLVHTLCKAAPCAIEQRRDVAAIELLQRDIRPSDSDPDISDFRLMIQNNASFEQPYPTVEIHFTDTQGKILSTEVHTPDQYLSNELKTTQMPPNQKVLILVKAKQPHAQAFGFEFQFK</sequence>
<feature type="compositionally biased region" description="Basic and acidic residues" evidence="1">
    <location>
        <begin position="143"/>
        <end position="163"/>
    </location>
</feature>
<feature type="compositionally biased region" description="Polar residues" evidence="1">
    <location>
        <begin position="286"/>
        <end position="296"/>
    </location>
</feature>
<feature type="compositionally biased region" description="Basic and acidic residues" evidence="1">
    <location>
        <begin position="48"/>
        <end position="77"/>
    </location>
</feature>
<dbReference type="Pfam" id="PF13719">
    <property type="entry name" value="Zn_ribbon_5"/>
    <property type="match status" value="1"/>
</dbReference>
<dbReference type="NCBIfam" id="TIGR02098">
    <property type="entry name" value="MJ0042_CXXC"/>
    <property type="match status" value="1"/>
</dbReference>
<dbReference type="EMBL" id="QGGU01000004">
    <property type="protein sequence ID" value="PWK52994.1"/>
    <property type="molecule type" value="Genomic_DNA"/>
</dbReference>
<feature type="domain" description="Zinc finger/thioredoxin putative" evidence="2">
    <location>
        <begin position="7"/>
        <end position="41"/>
    </location>
</feature>
<accession>A0A316FW29</accession>
<dbReference type="RefSeq" id="WP_109762966.1">
    <property type="nucleotide sequence ID" value="NZ_QGGU01000004.1"/>
</dbReference>
<feature type="compositionally biased region" description="Polar residues" evidence="1">
    <location>
        <begin position="224"/>
        <end position="241"/>
    </location>
</feature>
<evidence type="ECO:0000313" key="4">
    <source>
        <dbReference type="Proteomes" id="UP000245790"/>
    </source>
</evidence>
<protein>
    <submittedName>
        <fullName evidence="3">Putative Zn finger-like uncharacterized protein</fullName>
    </submittedName>
</protein>
<dbReference type="Pfam" id="PF11906">
    <property type="entry name" value="DUF3426"/>
    <property type="match status" value="1"/>
</dbReference>
<dbReference type="InterPro" id="IPR021834">
    <property type="entry name" value="DUF3426"/>
</dbReference>
<feature type="compositionally biased region" description="Acidic residues" evidence="1">
    <location>
        <begin position="298"/>
        <end position="312"/>
    </location>
</feature>
<gene>
    <name evidence="3" type="ORF">C8D97_104212</name>
</gene>
<dbReference type="InterPro" id="IPR011723">
    <property type="entry name" value="Znf/thioredoxin_put"/>
</dbReference>
<dbReference type="Proteomes" id="UP000245790">
    <property type="component" value="Unassembled WGS sequence"/>
</dbReference>
<feature type="compositionally biased region" description="Acidic residues" evidence="1">
    <location>
        <begin position="352"/>
        <end position="381"/>
    </location>
</feature>
<evidence type="ECO:0000256" key="1">
    <source>
        <dbReference type="SAM" id="MobiDB-lite"/>
    </source>
</evidence>
<feature type="compositionally biased region" description="Polar residues" evidence="1">
    <location>
        <begin position="400"/>
        <end position="414"/>
    </location>
</feature>
<organism evidence="3 4">
    <name type="scientific">Pleionea mediterranea</name>
    <dbReference type="NCBI Taxonomy" id="523701"/>
    <lineage>
        <taxon>Bacteria</taxon>
        <taxon>Pseudomonadati</taxon>
        <taxon>Pseudomonadota</taxon>
        <taxon>Gammaproteobacteria</taxon>
        <taxon>Oceanospirillales</taxon>
        <taxon>Pleioneaceae</taxon>
        <taxon>Pleionea</taxon>
    </lineage>
</organism>
<proteinExistence type="predicted"/>
<keyword evidence="4" id="KW-1185">Reference proteome</keyword>
<evidence type="ECO:0000259" key="2">
    <source>
        <dbReference type="Pfam" id="PF13719"/>
    </source>
</evidence>
<feature type="compositionally biased region" description="Low complexity" evidence="1">
    <location>
        <begin position="265"/>
        <end position="282"/>
    </location>
</feature>